<feature type="transmembrane region" description="Helical" evidence="7">
    <location>
        <begin position="198"/>
        <end position="216"/>
    </location>
</feature>
<feature type="transmembrane region" description="Helical" evidence="7">
    <location>
        <begin position="9"/>
        <end position="33"/>
    </location>
</feature>
<dbReference type="Gene3D" id="1.20.1720.10">
    <property type="entry name" value="Multidrug resistance protein D"/>
    <property type="match status" value="2"/>
</dbReference>
<sequence>MINQGNRRWWVLGALAVGILAVGLDMTILNLALPILATDLHATNRDLQWFADAYNLIFAAMLLPAGLLGDRLGRKRLLIIGLLVFGLASVGCAYASSSLELIVGRALLGLGAALLVPLSMSIIPVLFSEEERPRAIGVWMMANALGIPLGPIVGGWLLNNYWWGSVFLINIPLVIIALIAVSILLPESRCEVNQKVDTIGILASSLGLVSLTYGVIEIGEKEWGDITTLSTIIGGILCLVVFILWEKRSQQPLIDPSLFQSSKFTWGSILAAVISFIMFGVLFVTPQYFQAVQGVNALNSGLRLLPLVFGLLIGAPVSDKLQSKLGTRSTMTLGFLILSAGLAFGANTSMNSGYGFASIWVTIVGFGIGLALPAAMDVAMSPLSAERSGVGSALIMSLRQVGGTMGVAILGTILSSSYRNNLELSGIPEDVTEIVQRSVSAGTAVAQKIGSPALLNSVHASFITGMEMMLWVCGGAAVIGLLLTITFIQKKTDSSRIPQHEQNSIGE</sequence>
<evidence type="ECO:0000256" key="6">
    <source>
        <dbReference type="ARBA" id="ARBA00023136"/>
    </source>
</evidence>
<dbReference type="Proteomes" id="UP000270678">
    <property type="component" value="Chromosome"/>
</dbReference>
<feature type="transmembrane region" description="Helical" evidence="7">
    <location>
        <begin position="468"/>
        <end position="488"/>
    </location>
</feature>
<keyword evidence="6 7" id="KW-0472">Membrane</keyword>
<feature type="transmembrane region" description="Helical" evidence="7">
    <location>
        <begin position="266"/>
        <end position="289"/>
    </location>
</feature>
<keyword evidence="3" id="KW-1003">Cell membrane</keyword>
<dbReference type="KEGG" id="plut:EI981_21240"/>
<dbReference type="PANTHER" id="PTHR42718">
    <property type="entry name" value="MAJOR FACILITATOR SUPERFAMILY MULTIDRUG TRANSPORTER MFSC"/>
    <property type="match status" value="1"/>
</dbReference>
<reference evidence="10" key="1">
    <citation type="submission" date="2018-12" db="EMBL/GenBank/DDBJ databases">
        <title>Complete genome sequence of Paenibacillus sp. MBLB1234.</title>
        <authorList>
            <person name="Nam Y.-D."/>
            <person name="Kang J."/>
            <person name="Chung W.-H."/>
            <person name="Park Y.S."/>
        </authorList>
    </citation>
    <scope>NUCLEOTIDE SEQUENCE [LARGE SCALE GENOMIC DNA]</scope>
    <source>
        <strain evidence="10">MBLB1234</strain>
    </source>
</reference>
<proteinExistence type="predicted"/>
<dbReference type="GO" id="GO:0005886">
    <property type="term" value="C:plasma membrane"/>
    <property type="evidence" value="ECO:0007669"/>
    <property type="project" value="UniProtKB-SubCell"/>
</dbReference>
<dbReference type="InterPro" id="IPR011701">
    <property type="entry name" value="MFS"/>
</dbReference>
<keyword evidence="4 7" id="KW-0812">Transmembrane</keyword>
<dbReference type="RefSeq" id="WP_127001637.1">
    <property type="nucleotide sequence ID" value="NZ_CP034346.1"/>
</dbReference>
<dbReference type="InterPro" id="IPR020846">
    <property type="entry name" value="MFS_dom"/>
</dbReference>
<name>A0A3S9V2X9_9BACL</name>
<evidence type="ECO:0000256" key="4">
    <source>
        <dbReference type="ARBA" id="ARBA00022692"/>
    </source>
</evidence>
<dbReference type="InterPro" id="IPR004638">
    <property type="entry name" value="EmrB-like"/>
</dbReference>
<dbReference type="PROSITE" id="PS50850">
    <property type="entry name" value="MFS"/>
    <property type="match status" value="1"/>
</dbReference>
<evidence type="ECO:0000259" key="8">
    <source>
        <dbReference type="PROSITE" id="PS50850"/>
    </source>
</evidence>
<feature type="transmembrane region" description="Helical" evidence="7">
    <location>
        <begin position="353"/>
        <end position="372"/>
    </location>
</feature>
<evidence type="ECO:0000256" key="2">
    <source>
        <dbReference type="ARBA" id="ARBA00022448"/>
    </source>
</evidence>
<dbReference type="GO" id="GO:0022857">
    <property type="term" value="F:transmembrane transporter activity"/>
    <property type="evidence" value="ECO:0007669"/>
    <property type="project" value="InterPro"/>
</dbReference>
<dbReference type="AlphaFoldDB" id="A0A3S9V2X9"/>
<gene>
    <name evidence="9" type="ORF">EI981_21240</name>
</gene>
<keyword evidence="10" id="KW-1185">Reference proteome</keyword>
<dbReference type="PRINTS" id="PR01036">
    <property type="entry name" value="TCRTETB"/>
</dbReference>
<dbReference type="NCBIfam" id="TIGR00711">
    <property type="entry name" value="efflux_EmrB"/>
    <property type="match status" value="1"/>
</dbReference>
<protein>
    <submittedName>
        <fullName evidence="9">DHA2 family efflux MFS transporter permease subunit</fullName>
    </submittedName>
</protein>
<keyword evidence="2" id="KW-0813">Transport</keyword>
<evidence type="ECO:0000256" key="5">
    <source>
        <dbReference type="ARBA" id="ARBA00022989"/>
    </source>
</evidence>
<evidence type="ECO:0000256" key="3">
    <source>
        <dbReference type="ARBA" id="ARBA00022475"/>
    </source>
</evidence>
<organism evidence="9 10">
    <name type="scientific">Paenibacillus lutimineralis</name>
    <dbReference type="NCBI Taxonomy" id="2707005"/>
    <lineage>
        <taxon>Bacteria</taxon>
        <taxon>Bacillati</taxon>
        <taxon>Bacillota</taxon>
        <taxon>Bacilli</taxon>
        <taxon>Bacillales</taxon>
        <taxon>Paenibacillaceae</taxon>
        <taxon>Paenibacillus</taxon>
    </lineage>
</organism>
<feature type="domain" description="Major facilitator superfamily (MFS) profile" evidence="8">
    <location>
        <begin position="11"/>
        <end position="492"/>
    </location>
</feature>
<dbReference type="Pfam" id="PF07690">
    <property type="entry name" value="MFS_1"/>
    <property type="match status" value="1"/>
</dbReference>
<dbReference type="CDD" id="cd17321">
    <property type="entry name" value="MFS_MMR_MDR_like"/>
    <property type="match status" value="1"/>
</dbReference>
<feature type="transmembrane region" description="Helical" evidence="7">
    <location>
        <begin position="330"/>
        <end position="347"/>
    </location>
</feature>
<dbReference type="EMBL" id="CP034346">
    <property type="protein sequence ID" value="AZS16737.1"/>
    <property type="molecule type" value="Genomic_DNA"/>
</dbReference>
<evidence type="ECO:0000313" key="10">
    <source>
        <dbReference type="Proteomes" id="UP000270678"/>
    </source>
</evidence>
<evidence type="ECO:0000256" key="7">
    <source>
        <dbReference type="SAM" id="Phobius"/>
    </source>
</evidence>
<feature type="transmembrane region" description="Helical" evidence="7">
    <location>
        <begin position="228"/>
        <end position="245"/>
    </location>
</feature>
<comment type="subcellular location">
    <subcellularLocation>
        <location evidence="1">Cell membrane</location>
        <topology evidence="1">Multi-pass membrane protein</topology>
    </subcellularLocation>
</comment>
<evidence type="ECO:0000256" key="1">
    <source>
        <dbReference type="ARBA" id="ARBA00004651"/>
    </source>
</evidence>
<feature type="transmembrane region" description="Helical" evidence="7">
    <location>
        <begin position="138"/>
        <end position="158"/>
    </location>
</feature>
<accession>A0A3S9V2X9</accession>
<keyword evidence="5 7" id="KW-1133">Transmembrane helix</keyword>
<feature type="transmembrane region" description="Helical" evidence="7">
    <location>
        <begin position="53"/>
        <end position="70"/>
    </location>
</feature>
<dbReference type="SUPFAM" id="SSF103473">
    <property type="entry name" value="MFS general substrate transporter"/>
    <property type="match status" value="1"/>
</dbReference>
<evidence type="ECO:0000313" key="9">
    <source>
        <dbReference type="EMBL" id="AZS16737.1"/>
    </source>
</evidence>
<dbReference type="PANTHER" id="PTHR42718:SF42">
    <property type="entry name" value="EXPORT PROTEIN"/>
    <property type="match status" value="1"/>
</dbReference>
<dbReference type="OrthoDB" id="102502at2"/>
<feature type="transmembrane region" description="Helical" evidence="7">
    <location>
        <begin position="164"/>
        <end position="186"/>
    </location>
</feature>
<dbReference type="InterPro" id="IPR036259">
    <property type="entry name" value="MFS_trans_sf"/>
</dbReference>
<feature type="transmembrane region" description="Helical" evidence="7">
    <location>
        <begin position="102"/>
        <end position="126"/>
    </location>
</feature>
<feature type="transmembrane region" description="Helical" evidence="7">
    <location>
        <begin position="77"/>
        <end position="96"/>
    </location>
</feature>